<evidence type="ECO:0000259" key="2">
    <source>
        <dbReference type="Pfam" id="PF20149"/>
    </source>
</evidence>
<feature type="compositionally biased region" description="Acidic residues" evidence="1">
    <location>
        <begin position="167"/>
        <end position="192"/>
    </location>
</feature>
<organism evidence="3 4">
    <name type="scientific">Terfezia boudieri ATCC MYA-4762</name>
    <dbReference type="NCBI Taxonomy" id="1051890"/>
    <lineage>
        <taxon>Eukaryota</taxon>
        <taxon>Fungi</taxon>
        <taxon>Dikarya</taxon>
        <taxon>Ascomycota</taxon>
        <taxon>Pezizomycotina</taxon>
        <taxon>Pezizomycetes</taxon>
        <taxon>Pezizales</taxon>
        <taxon>Pezizaceae</taxon>
        <taxon>Terfezia</taxon>
    </lineage>
</organism>
<sequence length="192" mass="21835">MEVIFRKYFASVKMRGNFDPSFFDSINEVFICLVACAMRHCLKTWSTGVYVEPAKNADFKYATTVSTWNAYPSNVRKLLLAAIKADLRARLADSQKSGLLESEEPLQINDASAFEAELKKELFQAQQATRDAWPRLPNALQPRRDQDQDKNHCLNMTNCNSHVEADSSSDQEAPEDEHTDEEQTDHDEDLDA</sequence>
<name>A0A3N4LD06_9PEZI</name>
<reference evidence="3 4" key="1">
    <citation type="journal article" date="2018" name="Nat. Ecol. Evol.">
        <title>Pezizomycetes genomes reveal the molecular basis of ectomycorrhizal truffle lifestyle.</title>
        <authorList>
            <person name="Murat C."/>
            <person name="Payen T."/>
            <person name="Noel B."/>
            <person name="Kuo A."/>
            <person name="Morin E."/>
            <person name="Chen J."/>
            <person name="Kohler A."/>
            <person name="Krizsan K."/>
            <person name="Balestrini R."/>
            <person name="Da Silva C."/>
            <person name="Montanini B."/>
            <person name="Hainaut M."/>
            <person name="Levati E."/>
            <person name="Barry K.W."/>
            <person name="Belfiori B."/>
            <person name="Cichocki N."/>
            <person name="Clum A."/>
            <person name="Dockter R.B."/>
            <person name="Fauchery L."/>
            <person name="Guy J."/>
            <person name="Iotti M."/>
            <person name="Le Tacon F."/>
            <person name="Lindquist E.A."/>
            <person name="Lipzen A."/>
            <person name="Malagnac F."/>
            <person name="Mello A."/>
            <person name="Molinier V."/>
            <person name="Miyauchi S."/>
            <person name="Poulain J."/>
            <person name="Riccioni C."/>
            <person name="Rubini A."/>
            <person name="Sitrit Y."/>
            <person name="Splivallo R."/>
            <person name="Traeger S."/>
            <person name="Wang M."/>
            <person name="Zifcakova L."/>
            <person name="Wipf D."/>
            <person name="Zambonelli A."/>
            <person name="Paolocci F."/>
            <person name="Nowrousian M."/>
            <person name="Ottonello S."/>
            <person name="Baldrian P."/>
            <person name="Spatafora J.W."/>
            <person name="Henrissat B."/>
            <person name="Nagy L.G."/>
            <person name="Aury J.M."/>
            <person name="Wincker P."/>
            <person name="Grigoriev I.V."/>
            <person name="Bonfante P."/>
            <person name="Martin F.M."/>
        </authorList>
    </citation>
    <scope>NUCLEOTIDE SEQUENCE [LARGE SCALE GENOMIC DNA]</scope>
    <source>
        <strain evidence="3 4">ATCC MYA-4762</strain>
    </source>
</reference>
<proteinExistence type="predicted"/>
<evidence type="ECO:0000313" key="3">
    <source>
        <dbReference type="EMBL" id="RPB20767.1"/>
    </source>
</evidence>
<feature type="domain" description="DUF6532" evidence="2">
    <location>
        <begin position="3"/>
        <end position="73"/>
    </location>
</feature>
<keyword evidence="4" id="KW-1185">Reference proteome</keyword>
<dbReference type="Pfam" id="PF20149">
    <property type="entry name" value="DUF6532"/>
    <property type="match status" value="1"/>
</dbReference>
<dbReference type="OrthoDB" id="10453783at2759"/>
<evidence type="ECO:0000256" key="1">
    <source>
        <dbReference type="SAM" id="MobiDB-lite"/>
    </source>
</evidence>
<dbReference type="EMBL" id="ML121568">
    <property type="protein sequence ID" value="RPB20767.1"/>
    <property type="molecule type" value="Genomic_DNA"/>
</dbReference>
<dbReference type="InParanoid" id="A0A3N4LD06"/>
<feature type="compositionally biased region" description="Polar residues" evidence="1">
    <location>
        <begin position="154"/>
        <end position="166"/>
    </location>
</feature>
<feature type="compositionally biased region" description="Basic and acidic residues" evidence="1">
    <location>
        <begin position="142"/>
        <end position="152"/>
    </location>
</feature>
<dbReference type="InterPro" id="IPR045341">
    <property type="entry name" value="DUF6532"/>
</dbReference>
<gene>
    <name evidence="3" type="ORF">L211DRAFT_852139</name>
</gene>
<dbReference type="AlphaFoldDB" id="A0A3N4LD06"/>
<protein>
    <recommendedName>
        <fullName evidence="2">DUF6532 domain-containing protein</fullName>
    </recommendedName>
</protein>
<evidence type="ECO:0000313" key="4">
    <source>
        <dbReference type="Proteomes" id="UP000267821"/>
    </source>
</evidence>
<feature type="region of interest" description="Disordered" evidence="1">
    <location>
        <begin position="133"/>
        <end position="192"/>
    </location>
</feature>
<accession>A0A3N4LD06</accession>
<dbReference type="Proteomes" id="UP000267821">
    <property type="component" value="Unassembled WGS sequence"/>
</dbReference>